<dbReference type="OrthoDB" id="8868802at2"/>
<feature type="active site" evidence="1">
    <location>
        <position position="80"/>
    </location>
</feature>
<dbReference type="EMBL" id="PEOG01000051">
    <property type="protein sequence ID" value="PIM51875.1"/>
    <property type="molecule type" value="Genomic_DNA"/>
</dbReference>
<dbReference type="InterPro" id="IPR050816">
    <property type="entry name" value="Flavin-dep_Halogenase_NPB"/>
</dbReference>
<dbReference type="Proteomes" id="UP000231501">
    <property type="component" value="Unassembled WGS sequence"/>
</dbReference>
<dbReference type="PANTHER" id="PTHR43747">
    <property type="entry name" value="FAD-BINDING PROTEIN"/>
    <property type="match status" value="1"/>
</dbReference>
<feature type="binding site" evidence="2">
    <location>
        <position position="342"/>
    </location>
    <ligand>
        <name>FAD</name>
        <dbReference type="ChEBI" id="CHEBI:57692"/>
    </ligand>
</feature>
<dbReference type="InterPro" id="IPR006905">
    <property type="entry name" value="Flavin_halogenase"/>
</dbReference>
<feature type="binding site" evidence="2">
    <location>
        <position position="355"/>
    </location>
    <ligand>
        <name>FAD</name>
        <dbReference type="ChEBI" id="CHEBI:57692"/>
    </ligand>
</feature>
<protein>
    <submittedName>
        <fullName evidence="3">Tryptophan halogenase</fullName>
    </submittedName>
</protein>
<feature type="binding site" evidence="2">
    <location>
        <position position="80"/>
    </location>
    <ligand>
        <name>7-chloro-L-tryptophan</name>
        <dbReference type="ChEBI" id="CHEBI:58713"/>
    </ligand>
</feature>
<gene>
    <name evidence="3" type="ORF">CS062_17755</name>
</gene>
<sequence length="517" mass="56706">MTPIQDILIVGGGTAGWLTAAFLARQLGTAQGGVRITLVESSDIGIIGVGEGTFPSIRGTLSAIGIGEAEFLQACSATYKQGIRFDHWVRPPGTPGADHYFHPFSQPSQRPGAPELLPYWLGGEAGPTRAFAEAVTLQKAVADARHGPKRVGDGDYLGPLNYAYHFDAGRFATLLATHGQALGVRRVIATVDRVDLDEQGAIAAVHTREAGTLTAGLYIDCSGFRARLIGEALGSPFSSMRDVLFVDRALAMQVPYARPDAPIASYTIASAQESGWIWDIGLQERRGIGHVYSSRHCDDSDAERALRRYIGPAADDLSPRRLTLDIGYRETQWVKNCVAVGLAGGFLEPLESSGIGLIETAAYLIGQLFPFNGDTAPVARHFNAFMKERYARIVDFIKLHYGLTQRTDTAFWRDNADPASFTESLKEKLAMWRCRPPQRLDFITDVEMYLPASWQYVLYGMEFKTEPGAWMAPLNRGEEARREFATIAQLGAHALRDLPPHRTLIEQILARSDRRAA</sequence>
<dbReference type="PIRSF" id="PIRSF011396">
    <property type="entry name" value="Trp_halogenase"/>
    <property type="match status" value="1"/>
</dbReference>
<dbReference type="GO" id="GO:0000166">
    <property type="term" value="F:nucleotide binding"/>
    <property type="evidence" value="ECO:0007669"/>
    <property type="project" value="UniProtKB-KW"/>
</dbReference>
<dbReference type="GO" id="GO:0004497">
    <property type="term" value="F:monooxygenase activity"/>
    <property type="evidence" value="ECO:0007669"/>
    <property type="project" value="InterPro"/>
</dbReference>
<dbReference type="Pfam" id="PF04820">
    <property type="entry name" value="Trp_halogenase"/>
    <property type="match status" value="1"/>
</dbReference>
<accession>A0A2G9C6A5</accession>
<keyword evidence="2" id="KW-0547">Nucleotide-binding</keyword>
<keyword evidence="2" id="KW-0274">FAD</keyword>
<proteinExistence type="predicted"/>
<keyword evidence="2" id="KW-0285">Flavoprotein</keyword>
<dbReference type="InterPro" id="IPR033856">
    <property type="entry name" value="Trp_halogen"/>
</dbReference>
<organism evidence="3 4">
    <name type="scientific">Roseateles chitinivorans</name>
    <dbReference type="NCBI Taxonomy" id="2917965"/>
    <lineage>
        <taxon>Bacteria</taxon>
        <taxon>Pseudomonadati</taxon>
        <taxon>Pseudomonadota</taxon>
        <taxon>Betaproteobacteria</taxon>
        <taxon>Burkholderiales</taxon>
        <taxon>Sphaerotilaceae</taxon>
        <taxon>Roseateles</taxon>
    </lineage>
</organism>
<evidence type="ECO:0000256" key="1">
    <source>
        <dbReference type="PIRSR" id="PIRSR011396-1"/>
    </source>
</evidence>
<dbReference type="Gene3D" id="3.50.50.60">
    <property type="entry name" value="FAD/NAD(P)-binding domain"/>
    <property type="match status" value="1"/>
</dbReference>
<name>A0A2G9C6A5_9BURK</name>
<evidence type="ECO:0000313" key="3">
    <source>
        <dbReference type="EMBL" id="PIM51875.1"/>
    </source>
</evidence>
<dbReference type="AlphaFoldDB" id="A0A2G9C6A5"/>
<keyword evidence="4" id="KW-1185">Reference proteome</keyword>
<feature type="binding site" evidence="2">
    <location>
        <position position="191"/>
    </location>
    <ligand>
        <name>FAD</name>
        <dbReference type="ChEBI" id="CHEBI:57692"/>
    </ligand>
</feature>
<dbReference type="RefSeq" id="WP_099862931.1">
    <property type="nucleotide sequence ID" value="NZ_PEOG01000051.1"/>
</dbReference>
<comment type="caution">
    <text evidence="3">The sequence shown here is derived from an EMBL/GenBank/DDBJ whole genome shotgun (WGS) entry which is preliminary data.</text>
</comment>
<dbReference type="PANTHER" id="PTHR43747:SF4">
    <property type="entry name" value="FLAVIN-DEPENDENT TRYPTOPHAN HALOGENASE"/>
    <property type="match status" value="1"/>
</dbReference>
<feature type="binding site" evidence="2">
    <location>
        <position position="351"/>
    </location>
    <ligand>
        <name>L-tryptophan</name>
        <dbReference type="ChEBI" id="CHEBI:57912"/>
    </ligand>
</feature>
<feature type="binding site" evidence="2">
    <location>
        <begin position="12"/>
        <end position="15"/>
    </location>
    <ligand>
        <name>FAD</name>
        <dbReference type="ChEBI" id="CHEBI:57692"/>
    </ligand>
</feature>
<evidence type="ECO:0000256" key="2">
    <source>
        <dbReference type="PIRSR" id="PIRSR011396-2"/>
    </source>
</evidence>
<dbReference type="SUPFAM" id="SSF51905">
    <property type="entry name" value="FAD/NAD(P)-binding domain"/>
    <property type="match status" value="1"/>
</dbReference>
<evidence type="ECO:0000313" key="4">
    <source>
        <dbReference type="Proteomes" id="UP000231501"/>
    </source>
</evidence>
<dbReference type="InterPro" id="IPR036188">
    <property type="entry name" value="FAD/NAD-bd_sf"/>
</dbReference>
<reference evidence="3 4" key="1">
    <citation type="submission" date="2017-11" db="EMBL/GenBank/DDBJ databases">
        <title>Draft genome sequence of Mitsuaria sp. HWN-4.</title>
        <authorList>
            <person name="Gundlapally S.R."/>
        </authorList>
    </citation>
    <scope>NUCLEOTIDE SEQUENCE [LARGE SCALE GENOMIC DNA]</scope>
    <source>
        <strain evidence="3 4">HWN-4</strain>
    </source>
</reference>